<dbReference type="AlphaFoldDB" id="A0A7N0UQZ6"/>
<dbReference type="Proteomes" id="UP000594263">
    <property type="component" value="Unplaced"/>
</dbReference>
<sequence length="89" mass="9813">MLNDAVLGVKHTERMEHLSTSASAHQNQRLCTLLPNPDEDEDITPQSLSRHDSAGLSSRALRSGYLQGRSTHQFVVSNCSHHLIHKGGE</sequence>
<protein>
    <submittedName>
        <fullName evidence="2">Uncharacterized protein</fullName>
    </submittedName>
</protein>
<feature type="compositionally biased region" description="Polar residues" evidence="1">
    <location>
        <begin position="18"/>
        <end position="30"/>
    </location>
</feature>
<proteinExistence type="predicted"/>
<evidence type="ECO:0000256" key="1">
    <source>
        <dbReference type="SAM" id="MobiDB-lite"/>
    </source>
</evidence>
<dbReference type="EnsemblPlants" id="Kaladp0081s0152.1.v1.1">
    <property type="protein sequence ID" value="Kaladp0081s0152.1.v1.1"/>
    <property type="gene ID" value="Kaladp0081s0152.v1.1"/>
</dbReference>
<evidence type="ECO:0000313" key="3">
    <source>
        <dbReference type="Proteomes" id="UP000594263"/>
    </source>
</evidence>
<feature type="region of interest" description="Disordered" evidence="1">
    <location>
        <begin position="17"/>
        <end position="55"/>
    </location>
</feature>
<organism evidence="2 3">
    <name type="scientific">Kalanchoe fedtschenkoi</name>
    <name type="common">Lavender scallops</name>
    <name type="synonym">South American air plant</name>
    <dbReference type="NCBI Taxonomy" id="63787"/>
    <lineage>
        <taxon>Eukaryota</taxon>
        <taxon>Viridiplantae</taxon>
        <taxon>Streptophyta</taxon>
        <taxon>Embryophyta</taxon>
        <taxon>Tracheophyta</taxon>
        <taxon>Spermatophyta</taxon>
        <taxon>Magnoliopsida</taxon>
        <taxon>eudicotyledons</taxon>
        <taxon>Gunneridae</taxon>
        <taxon>Pentapetalae</taxon>
        <taxon>Saxifragales</taxon>
        <taxon>Crassulaceae</taxon>
        <taxon>Kalanchoe</taxon>
    </lineage>
</organism>
<accession>A0A7N0UQZ6</accession>
<keyword evidence="3" id="KW-1185">Reference proteome</keyword>
<reference evidence="2" key="1">
    <citation type="submission" date="2021-01" db="UniProtKB">
        <authorList>
            <consortium name="EnsemblPlants"/>
        </authorList>
    </citation>
    <scope>IDENTIFICATION</scope>
</reference>
<name>A0A7N0UQZ6_KALFE</name>
<dbReference type="Gramene" id="Kaladp0081s0152.1.v1.1">
    <property type="protein sequence ID" value="Kaladp0081s0152.1.v1.1"/>
    <property type="gene ID" value="Kaladp0081s0152.v1.1"/>
</dbReference>
<evidence type="ECO:0000313" key="2">
    <source>
        <dbReference type="EnsemblPlants" id="Kaladp0081s0152.1.v1.1"/>
    </source>
</evidence>